<dbReference type="SUPFAM" id="SSF52047">
    <property type="entry name" value="RNI-like"/>
    <property type="match status" value="1"/>
</dbReference>
<dbReference type="InterPro" id="IPR001810">
    <property type="entry name" value="F-box_dom"/>
</dbReference>
<keyword evidence="2" id="KW-0813">Transport</keyword>
<dbReference type="InterPro" id="IPR032675">
    <property type="entry name" value="LRR_dom_sf"/>
</dbReference>
<sequence length="855" mass="95927">MMGSFKQQKVSERQNIDDVDDKISHLPDCILHHILSFLPTKEAVATCILSKRWKFLWTSVPCIDFDDSLLYSSRSNIWHLPEVTHFMNFVERVLLFRDASRIKKFRLSCRVCFSASHVHEWVSAAIRLNVQELDLCLFVEEPFVLPSCVFDNASLNIVKLEMNCILQLPSYISFPCLKTLHLCLVTFPNDNSMQKLFSSCPFLEELAVLDCEWMNLSRITISIPSLKSLTIDDLPFCSVDDLRGCEIKIDAANLTFFKYSGYLSNEINLSDLSSSALALIHIPIICERRLEIAYRTVKLFRGLKNVNSLRISSGTIECLFLAGDTLDHLPMFQNLTLLELSRGFENHFIGLLLKFLQFLPKLESLHFLEGVGTRESNCMLKLVPYCVLTTLKTVNFQNFHGCNAEMDFLKFLLKDALVLEKINVFCSKSLSGDPENQKKIGNQLHELSIGSRHCTLVMISLKQSTLSIPGSDFLRRRSPVPEFRLPVFSPLAVAKTFRSSIVSLSKPLHVSSLESLTPCLKKSSNNGKEKEQSLVTCKAYEADRSEPIRDSTLTRSEAARKVKIGTYFATWWALNVIFNIYNKKVLNAFPFPWLTSTLSLAAGSLIMLLSWALRIAETPKTDLEFWKTLFPVAVAHTIGHVAATVSMSKVAVSFTHIIKSGEPAFSVLVSRFLLGETFPPSVYLSLVPIIGGCALSALTELNFNMTGFMGAMISNLAFVFRNIFSKRGMKGKSVSGMNYYACLSILSLLILTPFAIAVEGPQMWSLGFKEAVSQIGPQIVWWMAAQSVFYHLYNQVSYMSLDEISPLTFSVGNTMKRISVIVSSIIIFRTPVQPVNALGAAIAILGTFLYSQAKQ</sequence>
<dbReference type="SMART" id="SM00579">
    <property type="entry name" value="FBD"/>
    <property type="match status" value="1"/>
</dbReference>
<evidence type="ECO:0000259" key="7">
    <source>
        <dbReference type="PROSITE" id="PS50181"/>
    </source>
</evidence>
<dbReference type="Gene3D" id="1.20.1280.50">
    <property type="match status" value="1"/>
</dbReference>
<dbReference type="GO" id="GO:0031969">
    <property type="term" value="C:chloroplast membrane"/>
    <property type="evidence" value="ECO:0007669"/>
    <property type="project" value="UniProtKB-SubCell"/>
</dbReference>
<comment type="subcellular location">
    <subcellularLocation>
        <location evidence="1">Plastid</location>
        <location evidence="1">Chloroplast membrane</location>
        <topology evidence="1">Multi-pass membrane protein</topology>
    </subcellularLocation>
</comment>
<evidence type="ECO:0000256" key="1">
    <source>
        <dbReference type="ARBA" id="ARBA00004508"/>
    </source>
</evidence>
<reference evidence="9" key="1">
    <citation type="submission" date="2024-07" db="EMBL/GenBank/DDBJ databases">
        <title>Two chromosome-level genome assemblies of Korean endemic species Abeliophyllum distichum and Forsythia ovata (Oleaceae).</title>
        <authorList>
            <person name="Jang H."/>
        </authorList>
    </citation>
    <scope>NUCLEOTIDE SEQUENCE [LARGE SCALE GENOMIC DNA]</scope>
</reference>
<evidence type="ECO:0000256" key="6">
    <source>
        <dbReference type="SAM" id="Phobius"/>
    </source>
</evidence>
<evidence type="ECO:0000313" key="8">
    <source>
        <dbReference type="EMBL" id="KAL2476285.1"/>
    </source>
</evidence>
<dbReference type="InterPro" id="IPR055357">
    <property type="entry name" value="LRR_At1g61320_AtMIF1"/>
</dbReference>
<proteinExistence type="predicted"/>
<dbReference type="InterPro" id="IPR053781">
    <property type="entry name" value="F-box_AtFBL13-like"/>
</dbReference>
<keyword evidence="6" id="KW-1133">Transmembrane helix</keyword>
<dbReference type="InterPro" id="IPR036047">
    <property type="entry name" value="F-box-like_dom_sf"/>
</dbReference>
<evidence type="ECO:0000256" key="5">
    <source>
        <dbReference type="ARBA" id="ARBA00022946"/>
    </source>
</evidence>
<dbReference type="CDD" id="cd22160">
    <property type="entry name" value="F-box_AtFBL13-like"/>
    <property type="match status" value="1"/>
</dbReference>
<dbReference type="InterPro" id="IPR004696">
    <property type="entry name" value="Tpt_PEP_transl"/>
</dbReference>
<dbReference type="AlphaFoldDB" id="A0ABD1QJ97"/>
<dbReference type="Pfam" id="PF03151">
    <property type="entry name" value="TPT"/>
    <property type="match status" value="1"/>
</dbReference>
<keyword evidence="4" id="KW-0934">Plastid</keyword>
<dbReference type="SUPFAM" id="SSF103481">
    <property type="entry name" value="Multidrug resistance efflux transporter EmrE"/>
    <property type="match status" value="1"/>
</dbReference>
<dbReference type="PANTHER" id="PTHR31900">
    <property type="entry name" value="F-BOX/RNI SUPERFAMILY PROTEIN-RELATED"/>
    <property type="match status" value="1"/>
</dbReference>
<dbReference type="InterPro" id="IPR050232">
    <property type="entry name" value="FBL13/AtMIF1-like"/>
</dbReference>
<organism evidence="8 9">
    <name type="scientific">Abeliophyllum distichum</name>
    <dbReference type="NCBI Taxonomy" id="126358"/>
    <lineage>
        <taxon>Eukaryota</taxon>
        <taxon>Viridiplantae</taxon>
        <taxon>Streptophyta</taxon>
        <taxon>Embryophyta</taxon>
        <taxon>Tracheophyta</taxon>
        <taxon>Spermatophyta</taxon>
        <taxon>Magnoliopsida</taxon>
        <taxon>eudicotyledons</taxon>
        <taxon>Gunneridae</taxon>
        <taxon>Pentapetalae</taxon>
        <taxon>asterids</taxon>
        <taxon>lamiids</taxon>
        <taxon>Lamiales</taxon>
        <taxon>Oleaceae</taxon>
        <taxon>Forsythieae</taxon>
        <taxon>Abeliophyllum</taxon>
    </lineage>
</organism>
<feature type="transmembrane region" description="Helical" evidence="6">
    <location>
        <begin position="593"/>
        <end position="613"/>
    </location>
</feature>
<dbReference type="InterPro" id="IPR037185">
    <property type="entry name" value="EmrE-like"/>
</dbReference>
<keyword evidence="5" id="KW-0809">Transit peptide</keyword>
<keyword evidence="6" id="KW-0472">Membrane</keyword>
<protein>
    <submittedName>
        <fullName evidence="8">Glucose-6-phosphate/phosphate and phosphoenolpyruvate/phosphate antiporter</fullName>
    </submittedName>
</protein>
<dbReference type="EMBL" id="JBFOLK010000011">
    <property type="protein sequence ID" value="KAL2476285.1"/>
    <property type="molecule type" value="Genomic_DNA"/>
</dbReference>
<dbReference type="PANTHER" id="PTHR31900:SF30">
    <property type="entry name" value="SUPERFAMILY PROTEIN, PUTATIVE-RELATED"/>
    <property type="match status" value="1"/>
</dbReference>
<keyword evidence="6" id="KW-0812">Transmembrane</keyword>
<accession>A0ABD1QJ97</accession>
<comment type="caution">
    <text evidence="8">The sequence shown here is derived from an EMBL/GenBank/DDBJ whole genome shotgun (WGS) entry which is preliminary data.</text>
</comment>
<evidence type="ECO:0000313" key="9">
    <source>
        <dbReference type="Proteomes" id="UP001604336"/>
    </source>
</evidence>
<keyword evidence="9" id="KW-1185">Reference proteome</keyword>
<dbReference type="Gene3D" id="3.80.10.10">
    <property type="entry name" value="Ribonuclease Inhibitor"/>
    <property type="match status" value="1"/>
</dbReference>
<dbReference type="SUPFAM" id="SSF81383">
    <property type="entry name" value="F-box domain"/>
    <property type="match status" value="1"/>
</dbReference>
<keyword evidence="3" id="KW-0150">Chloroplast</keyword>
<evidence type="ECO:0000256" key="2">
    <source>
        <dbReference type="ARBA" id="ARBA00022448"/>
    </source>
</evidence>
<name>A0ABD1QJ97_9LAMI</name>
<dbReference type="Pfam" id="PF00646">
    <property type="entry name" value="F-box"/>
    <property type="match status" value="1"/>
</dbReference>
<dbReference type="InterPro" id="IPR004853">
    <property type="entry name" value="Sugar_P_trans_dom"/>
</dbReference>
<dbReference type="InterPro" id="IPR006566">
    <property type="entry name" value="FBD"/>
</dbReference>
<gene>
    <name evidence="8" type="ORF">Adt_37021</name>
</gene>
<dbReference type="Proteomes" id="UP001604336">
    <property type="component" value="Unassembled WGS sequence"/>
</dbReference>
<evidence type="ECO:0000256" key="3">
    <source>
        <dbReference type="ARBA" id="ARBA00022528"/>
    </source>
</evidence>
<dbReference type="NCBIfam" id="TIGR00817">
    <property type="entry name" value="tpt"/>
    <property type="match status" value="1"/>
</dbReference>
<dbReference type="PROSITE" id="PS50181">
    <property type="entry name" value="FBOX"/>
    <property type="match status" value="1"/>
</dbReference>
<dbReference type="Pfam" id="PF23622">
    <property type="entry name" value="LRR_At1g61320_AtMIF1"/>
    <property type="match status" value="1"/>
</dbReference>
<feature type="transmembrane region" description="Helical" evidence="6">
    <location>
        <begin position="736"/>
        <end position="758"/>
    </location>
</feature>
<dbReference type="SMART" id="SM00256">
    <property type="entry name" value="FBOX"/>
    <property type="match status" value="1"/>
</dbReference>
<dbReference type="GO" id="GO:0015120">
    <property type="term" value="F:phosphoglycerate transmembrane transporter activity"/>
    <property type="evidence" value="ECO:0007669"/>
    <property type="project" value="UniProtKB-ARBA"/>
</dbReference>
<feature type="domain" description="F-box" evidence="7">
    <location>
        <begin position="20"/>
        <end position="74"/>
    </location>
</feature>
<evidence type="ECO:0000256" key="4">
    <source>
        <dbReference type="ARBA" id="ARBA00022640"/>
    </source>
</evidence>
<dbReference type="GO" id="GO:0015605">
    <property type="term" value="F:organophosphate ester transmembrane transporter activity"/>
    <property type="evidence" value="ECO:0007669"/>
    <property type="project" value="UniProtKB-ARBA"/>
</dbReference>
<feature type="transmembrane region" description="Helical" evidence="6">
    <location>
        <begin position="705"/>
        <end position="724"/>
    </location>
</feature>